<dbReference type="EMBL" id="JABJNZ010000028">
    <property type="protein sequence ID" value="MBT4870334.1"/>
    <property type="molecule type" value="Genomic_DNA"/>
</dbReference>
<organism evidence="1 2">
    <name type="scientific">Candidatus Iainarchaeum sp</name>
    <dbReference type="NCBI Taxonomy" id="3101447"/>
    <lineage>
        <taxon>Archaea</taxon>
        <taxon>Candidatus Iainarchaeota</taxon>
        <taxon>Candidatus Iainarchaeia</taxon>
        <taxon>Candidatus Iainarchaeales</taxon>
        <taxon>Candidatus Iainarchaeaceae</taxon>
        <taxon>Candidatus Iainarchaeum</taxon>
    </lineage>
</organism>
<sequence length="97" mass="11498">MPKKAYHFGKVHAELKKVYRSNAPITFWNFRRRHARNFAYLFEELGQKAVGTKATLSETRQNGQKVDFVYSRTERGCELVERRYHRKSGGIEIQHLK</sequence>
<proteinExistence type="predicted"/>
<evidence type="ECO:0000313" key="1">
    <source>
        <dbReference type="EMBL" id="MBT4870334.1"/>
    </source>
</evidence>
<dbReference type="AlphaFoldDB" id="A0A8T5GDY7"/>
<protein>
    <submittedName>
        <fullName evidence="1">Uncharacterized protein</fullName>
    </submittedName>
</protein>
<name>A0A8T5GDY7_9ARCH</name>
<reference evidence="1" key="1">
    <citation type="journal article" date="2021" name="ISME J.">
        <title>Mercury methylation by metabolically versatile and cosmopolitan marine bacteria.</title>
        <authorList>
            <person name="Lin H."/>
            <person name="Ascher D.B."/>
            <person name="Myung Y."/>
            <person name="Lamborg C.H."/>
            <person name="Hallam S.J."/>
            <person name="Gionfriddo C.M."/>
            <person name="Holt K.E."/>
            <person name="Moreau J.W."/>
        </authorList>
    </citation>
    <scope>NUCLEOTIDE SEQUENCE</scope>
    <source>
        <strain evidence="1">SI075_bin30</strain>
    </source>
</reference>
<evidence type="ECO:0000313" key="2">
    <source>
        <dbReference type="Proteomes" id="UP000722459"/>
    </source>
</evidence>
<comment type="caution">
    <text evidence="1">The sequence shown here is derived from an EMBL/GenBank/DDBJ whole genome shotgun (WGS) entry which is preliminary data.</text>
</comment>
<accession>A0A8T5GDY7</accession>
<gene>
    <name evidence="1" type="ORF">HON47_02075</name>
</gene>
<dbReference type="Proteomes" id="UP000722459">
    <property type="component" value="Unassembled WGS sequence"/>
</dbReference>